<evidence type="ECO:0000256" key="1">
    <source>
        <dbReference type="ARBA" id="ARBA00004651"/>
    </source>
</evidence>
<dbReference type="EMBL" id="LS483499">
    <property type="protein sequence ID" value="SQK72064.1"/>
    <property type="molecule type" value="Genomic_DNA"/>
</dbReference>
<evidence type="ECO:0000256" key="8">
    <source>
        <dbReference type="SAM" id="Phobius"/>
    </source>
</evidence>
<dbReference type="AlphaFoldDB" id="A0A2X5S923"/>
<dbReference type="InterPro" id="IPR037294">
    <property type="entry name" value="ABC_BtuC-like"/>
</dbReference>
<evidence type="ECO:0000313" key="9">
    <source>
        <dbReference type="EMBL" id="SQK72064.1"/>
    </source>
</evidence>
<feature type="transmembrane region" description="Helical" evidence="8">
    <location>
        <begin position="88"/>
        <end position="106"/>
    </location>
</feature>
<dbReference type="Gene3D" id="1.10.3470.10">
    <property type="entry name" value="ABC transporter involved in vitamin B12 uptake, BtuC"/>
    <property type="match status" value="1"/>
</dbReference>
<evidence type="ECO:0000256" key="4">
    <source>
        <dbReference type="ARBA" id="ARBA00022475"/>
    </source>
</evidence>
<dbReference type="GO" id="GO:0022857">
    <property type="term" value="F:transmembrane transporter activity"/>
    <property type="evidence" value="ECO:0007669"/>
    <property type="project" value="InterPro"/>
</dbReference>
<keyword evidence="3" id="KW-0813">Transport</keyword>
<organism evidence="9 10">
    <name type="scientific">Tatumella ptyseos</name>
    <dbReference type="NCBI Taxonomy" id="82987"/>
    <lineage>
        <taxon>Bacteria</taxon>
        <taxon>Pseudomonadati</taxon>
        <taxon>Pseudomonadota</taxon>
        <taxon>Gammaproteobacteria</taxon>
        <taxon>Enterobacterales</taxon>
        <taxon>Erwiniaceae</taxon>
        <taxon>Tatumella</taxon>
    </lineage>
</organism>
<sequence length="126" mass="13605">MNRQLTGGLLLIAVLVTVSFLALTQGTFTLSAGQFGQVLLGKAPKAMTMVVLDWRLPRVCAAMVTGAALALSGAIFQSLLRNPLGSPDVLGFNTGAFSAVLLMMVSCRGNPHYWRWQHWPEGYSPR</sequence>
<reference evidence="9 10" key="1">
    <citation type="submission" date="2018-06" db="EMBL/GenBank/DDBJ databases">
        <authorList>
            <consortium name="Pathogen Informatics"/>
            <person name="Doyle S."/>
        </authorList>
    </citation>
    <scope>NUCLEOTIDE SEQUENCE [LARGE SCALE GENOMIC DNA]</scope>
    <source>
        <strain evidence="9 10">NCTC11468</strain>
    </source>
</reference>
<protein>
    <submittedName>
        <fullName evidence="9">Ferric enterobactin transport system permease protein fepG</fullName>
    </submittedName>
</protein>
<dbReference type="PANTHER" id="PTHR30472:SF24">
    <property type="entry name" value="FERRIC ENTEROBACTIN TRANSPORT SYSTEM PERMEASE PROTEIN FEPG"/>
    <property type="match status" value="1"/>
</dbReference>
<comment type="similarity">
    <text evidence="2">Belongs to the binding-protein-dependent transport system permease family. FecCD subfamily.</text>
</comment>
<name>A0A2X5S923_9GAMM</name>
<gene>
    <name evidence="9" type="primary">fepG_1</name>
    <name evidence="9" type="ORF">NCTC11468_00306</name>
</gene>
<keyword evidence="7 8" id="KW-0472">Membrane</keyword>
<accession>A0A2X5S923</accession>
<evidence type="ECO:0000256" key="3">
    <source>
        <dbReference type="ARBA" id="ARBA00022448"/>
    </source>
</evidence>
<keyword evidence="4" id="KW-1003">Cell membrane</keyword>
<keyword evidence="5 8" id="KW-0812">Transmembrane</keyword>
<evidence type="ECO:0000313" key="10">
    <source>
        <dbReference type="Proteomes" id="UP000248758"/>
    </source>
</evidence>
<evidence type="ECO:0000256" key="7">
    <source>
        <dbReference type="ARBA" id="ARBA00023136"/>
    </source>
</evidence>
<evidence type="ECO:0000256" key="2">
    <source>
        <dbReference type="ARBA" id="ARBA00007935"/>
    </source>
</evidence>
<evidence type="ECO:0000256" key="5">
    <source>
        <dbReference type="ARBA" id="ARBA00022692"/>
    </source>
</evidence>
<dbReference type="PANTHER" id="PTHR30472">
    <property type="entry name" value="FERRIC ENTEROBACTIN TRANSPORT SYSTEM PERMEASE PROTEIN"/>
    <property type="match status" value="1"/>
</dbReference>
<dbReference type="KEGG" id="tpty:NCTC11468_00306"/>
<keyword evidence="6 8" id="KW-1133">Transmembrane helix</keyword>
<dbReference type="Pfam" id="PF01032">
    <property type="entry name" value="FecCD"/>
    <property type="match status" value="1"/>
</dbReference>
<dbReference type="GO" id="GO:0005886">
    <property type="term" value="C:plasma membrane"/>
    <property type="evidence" value="ECO:0007669"/>
    <property type="project" value="UniProtKB-SubCell"/>
</dbReference>
<dbReference type="InterPro" id="IPR000522">
    <property type="entry name" value="ABC_transptr_permease_BtuC"/>
</dbReference>
<dbReference type="Proteomes" id="UP000248758">
    <property type="component" value="Chromosome 1"/>
</dbReference>
<feature type="transmembrane region" description="Helical" evidence="8">
    <location>
        <begin position="56"/>
        <end position="76"/>
    </location>
</feature>
<proteinExistence type="inferred from homology"/>
<comment type="subcellular location">
    <subcellularLocation>
        <location evidence="1">Cell membrane</location>
        <topology evidence="1">Multi-pass membrane protein</topology>
    </subcellularLocation>
</comment>
<dbReference type="GO" id="GO:0033214">
    <property type="term" value="P:siderophore-iron import into cell"/>
    <property type="evidence" value="ECO:0007669"/>
    <property type="project" value="TreeGrafter"/>
</dbReference>
<evidence type="ECO:0000256" key="6">
    <source>
        <dbReference type="ARBA" id="ARBA00022989"/>
    </source>
</evidence>
<dbReference type="SUPFAM" id="SSF81345">
    <property type="entry name" value="ABC transporter involved in vitamin B12 uptake, BtuC"/>
    <property type="match status" value="1"/>
</dbReference>